<dbReference type="GO" id="GO:0071013">
    <property type="term" value="C:catalytic step 2 spliceosome"/>
    <property type="evidence" value="ECO:0007669"/>
    <property type="project" value="TreeGrafter"/>
</dbReference>
<feature type="region of interest" description="Disordered" evidence="4">
    <location>
        <begin position="387"/>
        <end position="445"/>
    </location>
</feature>
<feature type="region of interest" description="Disordered" evidence="4">
    <location>
        <begin position="1"/>
        <end position="25"/>
    </location>
</feature>
<evidence type="ECO:0000313" key="6">
    <source>
        <dbReference type="Proteomes" id="UP000800041"/>
    </source>
</evidence>
<proteinExistence type="inferred from homology"/>
<dbReference type="InterPro" id="IPR019148">
    <property type="entry name" value="Nuclear_protein_DGCR14_ESS-2"/>
</dbReference>
<dbReference type="OrthoDB" id="19679at2759"/>
<sequence>MTTPNALGKRSADTALMGPPPPKRKCSVVLDEKTYRDGLYEVMGRQFFPKQTEQRAQLDLMEALETKDPGLIKEANKRLDDVEYNNTPAGRRCKIRYSASSATPKGWSGDTPVTSTEAGERGADSTVHVNVNMGLNTFQSMYTTEDNASFAAILDAENQAKAKKNAWALDGTNQIPSGRLIAYREREERQKQKRIAQGDNDGSSAAVVRRIADMDERPAAPDTAREPPLNSLFFNPAALQEELKHHGFDGGVPGINYHNTRLPSPPRDLPRAPSPTFSAIDDAIAGRPRADSIASTVNSTPRPHGHSLLSRAGNKSDSYAAALARLQKANPTDSAYRFKLQDVSDREKLHLGLVDKNNAAKGVSSTPRLNGSNLSTPLERAIAASTPGGSIFRQPGERFDPSSIPADLMSMTPRRLKKEKKQYAWLPKKSVKKEEGGDNEAENNK</sequence>
<name>A0A6G1HCC6_9PEZI</name>
<keyword evidence="3" id="KW-0539">Nucleus</keyword>
<dbReference type="Proteomes" id="UP000800041">
    <property type="component" value="Unassembled WGS sequence"/>
</dbReference>
<comment type="similarity">
    <text evidence="2">Belongs to the ESS2 family.</text>
</comment>
<feature type="compositionally biased region" description="Basic and acidic residues" evidence="4">
    <location>
        <begin position="432"/>
        <end position="445"/>
    </location>
</feature>
<dbReference type="PANTHER" id="PTHR12940">
    <property type="entry name" value="ES-2 PROTEIN - RELATED"/>
    <property type="match status" value="1"/>
</dbReference>
<feature type="region of interest" description="Disordered" evidence="4">
    <location>
        <begin position="101"/>
        <end position="121"/>
    </location>
</feature>
<gene>
    <name evidence="5" type="ORF">K402DRAFT_450996</name>
</gene>
<keyword evidence="6" id="KW-1185">Reference proteome</keyword>
<evidence type="ECO:0000256" key="4">
    <source>
        <dbReference type="SAM" id="MobiDB-lite"/>
    </source>
</evidence>
<comment type="subcellular location">
    <subcellularLocation>
        <location evidence="1">Nucleus</location>
    </subcellularLocation>
</comment>
<dbReference type="EMBL" id="ML977141">
    <property type="protein sequence ID" value="KAF1990669.1"/>
    <property type="molecule type" value="Genomic_DNA"/>
</dbReference>
<feature type="region of interest" description="Disordered" evidence="4">
    <location>
        <begin position="293"/>
        <end position="312"/>
    </location>
</feature>
<dbReference type="AlphaFoldDB" id="A0A6G1HCC6"/>
<evidence type="ECO:0000256" key="2">
    <source>
        <dbReference type="ARBA" id="ARBA00009072"/>
    </source>
</evidence>
<evidence type="ECO:0008006" key="7">
    <source>
        <dbReference type="Google" id="ProtNLM"/>
    </source>
</evidence>
<reference evidence="5" key="1">
    <citation type="journal article" date="2020" name="Stud. Mycol.">
        <title>101 Dothideomycetes genomes: a test case for predicting lifestyles and emergence of pathogens.</title>
        <authorList>
            <person name="Haridas S."/>
            <person name="Albert R."/>
            <person name="Binder M."/>
            <person name="Bloem J."/>
            <person name="Labutti K."/>
            <person name="Salamov A."/>
            <person name="Andreopoulos B."/>
            <person name="Baker S."/>
            <person name="Barry K."/>
            <person name="Bills G."/>
            <person name="Bluhm B."/>
            <person name="Cannon C."/>
            <person name="Castanera R."/>
            <person name="Culley D."/>
            <person name="Daum C."/>
            <person name="Ezra D."/>
            <person name="Gonzalez J."/>
            <person name="Henrissat B."/>
            <person name="Kuo A."/>
            <person name="Liang C."/>
            <person name="Lipzen A."/>
            <person name="Lutzoni F."/>
            <person name="Magnuson J."/>
            <person name="Mondo S."/>
            <person name="Nolan M."/>
            <person name="Ohm R."/>
            <person name="Pangilinan J."/>
            <person name="Park H.-J."/>
            <person name="Ramirez L."/>
            <person name="Alfaro M."/>
            <person name="Sun H."/>
            <person name="Tritt A."/>
            <person name="Yoshinaga Y."/>
            <person name="Zwiers L.-H."/>
            <person name="Turgeon B."/>
            <person name="Goodwin S."/>
            <person name="Spatafora J."/>
            <person name="Crous P."/>
            <person name="Grigoriev I."/>
        </authorList>
    </citation>
    <scope>NUCLEOTIDE SEQUENCE</scope>
    <source>
        <strain evidence="5">CBS 113979</strain>
    </source>
</reference>
<evidence type="ECO:0000313" key="5">
    <source>
        <dbReference type="EMBL" id="KAF1990669.1"/>
    </source>
</evidence>
<accession>A0A6G1HCC6</accession>
<organism evidence="5 6">
    <name type="scientific">Aulographum hederae CBS 113979</name>
    <dbReference type="NCBI Taxonomy" id="1176131"/>
    <lineage>
        <taxon>Eukaryota</taxon>
        <taxon>Fungi</taxon>
        <taxon>Dikarya</taxon>
        <taxon>Ascomycota</taxon>
        <taxon>Pezizomycotina</taxon>
        <taxon>Dothideomycetes</taxon>
        <taxon>Pleosporomycetidae</taxon>
        <taxon>Aulographales</taxon>
        <taxon>Aulographaceae</taxon>
    </lineage>
</organism>
<dbReference type="PANTHER" id="PTHR12940:SF0">
    <property type="entry name" value="SPLICING FACTOR ESS-2 HOMOLOG"/>
    <property type="match status" value="1"/>
</dbReference>
<dbReference type="Pfam" id="PF09751">
    <property type="entry name" value="Es2"/>
    <property type="match status" value="1"/>
</dbReference>
<evidence type="ECO:0000256" key="3">
    <source>
        <dbReference type="ARBA" id="ARBA00023242"/>
    </source>
</evidence>
<protein>
    <recommendedName>
        <fullName evidence="7">Nuclear protein DGCR14</fullName>
    </recommendedName>
</protein>
<evidence type="ECO:0000256" key="1">
    <source>
        <dbReference type="ARBA" id="ARBA00004123"/>
    </source>
</evidence>